<dbReference type="InterPro" id="IPR005150">
    <property type="entry name" value="Cellulose_synth"/>
</dbReference>
<keyword evidence="3" id="KW-0808">Transferase</keyword>
<evidence type="ECO:0000313" key="14">
    <source>
        <dbReference type="EMBL" id="KAK4804331.1"/>
    </source>
</evidence>
<dbReference type="SUPFAM" id="SSF53448">
    <property type="entry name" value="Nucleotide-diphospho-sugar transferases"/>
    <property type="match status" value="1"/>
</dbReference>
<feature type="transmembrane region" description="Helical" evidence="13">
    <location>
        <begin position="641"/>
        <end position="664"/>
    </location>
</feature>
<dbReference type="EMBL" id="JAXQNO010000001">
    <property type="protein sequence ID" value="KAK4804331.1"/>
    <property type="molecule type" value="Genomic_DNA"/>
</dbReference>
<dbReference type="AlphaFoldDB" id="A0AAN7RNH8"/>
<feature type="transmembrane region" description="Helical" evidence="13">
    <location>
        <begin position="715"/>
        <end position="734"/>
    </location>
</feature>
<dbReference type="GO" id="GO:0071555">
    <property type="term" value="P:cell wall organization"/>
    <property type="evidence" value="ECO:0007669"/>
    <property type="project" value="UniProtKB-KW"/>
</dbReference>
<keyword evidence="5 13" id="KW-1133">Transmembrane helix</keyword>
<evidence type="ECO:0000256" key="4">
    <source>
        <dbReference type="ARBA" id="ARBA00022692"/>
    </source>
</evidence>
<evidence type="ECO:0000256" key="13">
    <source>
        <dbReference type="SAM" id="Phobius"/>
    </source>
</evidence>
<keyword evidence="4 13" id="KW-0812">Transmembrane</keyword>
<evidence type="ECO:0000313" key="15">
    <source>
        <dbReference type="Proteomes" id="UP001346149"/>
    </source>
</evidence>
<feature type="active site" evidence="10">
    <location>
        <position position="446"/>
    </location>
</feature>
<keyword evidence="15" id="KW-1185">Reference proteome</keyword>
<evidence type="ECO:0000256" key="12">
    <source>
        <dbReference type="PIRSR" id="PIRSR605150-3"/>
    </source>
</evidence>
<keyword evidence="7" id="KW-0961">Cell wall biogenesis/degradation</keyword>
<evidence type="ECO:0000256" key="2">
    <source>
        <dbReference type="ARBA" id="ARBA00022676"/>
    </source>
</evidence>
<dbReference type="GO" id="GO:0016020">
    <property type="term" value="C:membrane"/>
    <property type="evidence" value="ECO:0007669"/>
    <property type="project" value="InterPro"/>
</dbReference>
<feature type="binding site" evidence="11">
    <location>
        <position position="144"/>
    </location>
    <ligand>
        <name>UDP-alpha-D-glucose</name>
        <dbReference type="ChEBI" id="CHEBI:58885"/>
    </ligand>
</feature>
<feature type="transmembrane region" description="Helical" evidence="13">
    <location>
        <begin position="503"/>
        <end position="524"/>
    </location>
</feature>
<comment type="function">
    <text evidence="8">Thought to be a Golgi-localized beta-glycan synthase that polymerize the backbones of noncellulosic polysaccharides (hemicelluloses) of plant cell wall.</text>
</comment>
<dbReference type="Pfam" id="PF03552">
    <property type="entry name" value="Cellulose_synt"/>
    <property type="match status" value="2"/>
</dbReference>
<protein>
    <recommendedName>
        <fullName evidence="16">Cellulose synthase-like protein E1</fullName>
    </recommendedName>
</protein>
<evidence type="ECO:0000256" key="9">
    <source>
        <dbReference type="ARBA" id="ARBA00060766"/>
    </source>
</evidence>
<comment type="similarity">
    <text evidence="9">Belongs to the glycosyltransferase 2 family. Plant cellulose synthase-like E subfamily.</text>
</comment>
<evidence type="ECO:0000256" key="8">
    <source>
        <dbReference type="ARBA" id="ARBA00037405"/>
    </source>
</evidence>
<proteinExistence type="inferred from homology"/>
<dbReference type="PANTHER" id="PTHR13301">
    <property type="entry name" value="X-BOX TRANSCRIPTION FACTOR-RELATED"/>
    <property type="match status" value="1"/>
</dbReference>
<keyword evidence="2" id="KW-0328">Glycosyltransferase</keyword>
<feature type="active site" evidence="10">
    <location>
        <position position="144"/>
    </location>
</feature>
<dbReference type="FunFam" id="3.90.550.10:FF:000112">
    <property type="entry name" value="Cellulose synthase-like protein E1"/>
    <property type="match status" value="1"/>
</dbReference>
<keyword evidence="6 13" id="KW-0472">Membrane</keyword>
<dbReference type="GO" id="GO:0012505">
    <property type="term" value="C:endomembrane system"/>
    <property type="evidence" value="ECO:0007669"/>
    <property type="project" value="UniProtKB-SubCell"/>
</dbReference>
<dbReference type="InterPro" id="IPR029044">
    <property type="entry name" value="Nucleotide-diphossugar_trans"/>
</dbReference>
<feature type="binding site" evidence="11">
    <location>
        <position position="115"/>
    </location>
    <ligand>
        <name>UDP-alpha-D-glucose</name>
        <dbReference type="ChEBI" id="CHEBI:58885"/>
    </ligand>
</feature>
<evidence type="ECO:0000256" key="7">
    <source>
        <dbReference type="ARBA" id="ARBA00023316"/>
    </source>
</evidence>
<organism evidence="14 15">
    <name type="scientific">Trapa natans</name>
    <name type="common">Water chestnut</name>
    <dbReference type="NCBI Taxonomy" id="22666"/>
    <lineage>
        <taxon>Eukaryota</taxon>
        <taxon>Viridiplantae</taxon>
        <taxon>Streptophyta</taxon>
        <taxon>Embryophyta</taxon>
        <taxon>Tracheophyta</taxon>
        <taxon>Spermatophyta</taxon>
        <taxon>Magnoliopsida</taxon>
        <taxon>eudicotyledons</taxon>
        <taxon>Gunneridae</taxon>
        <taxon>Pentapetalae</taxon>
        <taxon>rosids</taxon>
        <taxon>malvids</taxon>
        <taxon>Myrtales</taxon>
        <taxon>Lythraceae</taxon>
        <taxon>Trapa</taxon>
    </lineage>
</organism>
<evidence type="ECO:0000256" key="1">
    <source>
        <dbReference type="ARBA" id="ARBA00004127"/>
    </source>
</evidence>
<comment type="caution">
    <text evidence="14">The sequence shown here is derived from an EMBL/GenBank/DDBJ whole genome shotgun (WGS) entry which is preliminary data.</text>
</comment>
<reference evidence="14 15" key="1">
    <citation type="journal article" date="2023" name="Hortic Res">
        <title>Pangenome of water caltrop reveals structural variations and asymmetric subgenome divergence after allopolyploidization.</title>
        <authorList>
            <person name="Zhang X."/>
            <person name="Chen Y."/>
            <person name="Wang L."/>
            <person name="Yuan Y."/>
            <person name="Fang M."/>
            <person name="Shi L."/>
            <person name="Lu R."/>
            <person name="Comes H.P."/>
            <person name="Ma Y."/>
            <person name="Chen Y."/>
            <person name="Huang G."/>
            <person name="Zhou Y."/>
            <person name="Zheng Z."/>
            <person name="Qiu Y."/>
        </authorList>
    </citation>
    <scope>NUCLEOTIDE SEQUENCE [LARGE SCALE GENOMIC DNA]</scope>
    <source>
        <strain evidence="14">F231</strain>
    </source>
</reference>
<evidence type="ECO:0008006" key="16">
    <source>
        <dbReference type="Google" id="ProtNLM"/>
    </source>
</evidence>
<evidence type="ECO:0000256" key="5">
    <source>
        <dbReference type="ARBA" id="ARBA00022989"/>
    </source>
</evidence>
<gene>
    <name evidence="14" type="ORF">SAY86_004148</name>
</gene>
<evidence type="ECO:0000256" key="6">
    <source>
        <dbReference type="ARBA" id="ARBA00023136"/>
    </source>
</evidence>
<comment type="subcellular location">
    <subcellularLocation>
        <location evidence="1">Endomembrane system</location>
        <topology evidence="1">Multi-pass membrane protein</topology>
    </subcellularLocation>
</comment>
<sequence>MGGSEGQPLFETRSTKGTLLYRVFAVTVFLGICSIWTYRLIHLPPAGESRWAWRRWAWFGLFGAELWFGFYWILTQASRWSPISRQTFKDRLSHRHDHGLPGVDIFVCTADPAIEPPAMVISTVLSMMAYDYPTEKLAIYLSDDAASELTYYALLEASRFAKHWLPFCRKFKVQPTSPTAYFNSSTESVGDGGSHEEFLEIKKLYDETKHRIESACEHNLVPDKVRSAHEEFSQWDSYYSKRDHDTIIKILIDRTDSEAVDIEGKVLPTLVYMAREKRPDYVHNFKAGAMNSLIRVSSAITGGKIILNVDCDMYSNNSDAIRDALCFFMDEDNGHEIGFVQFPQRFDNLTKNDLYGASLLIACKVEFHGLDSHGGVLYIGSGCFHRRETLCGMKFGEEGKIAASMMSRISKGHQLKDLKDLVSCTYEKNTQWGSEVGLKYGCPVEDVITGLAIKCRGWKSVYYNPQREAFLGLAPTTLLQTLVQHRRWSEGDLHIFLSKYNPAIYGAGRISPFLILGYHCYLLWAPNSLPTLYYSLVPSVCLLSGISLFPEISSWWMVPFVYVISVKYTYSLVEFLQSGGTVRGWWNEQRMWLYKRTSPYLFAIIDTAFKALGFSEATFAITTKVADEDSSRRYRSEVMEFGAASPMFTLISTLALLNLICFIGPGIRLAVMGSDFGYVGSMFLQVVLSWALVLINMPVYEGMFVRKDGGRMPTSTTVTSLVLAVSACTCVAFLS</sequence>
<evidence type="ECO:0000256" key="3">
    <source>
        <dbReference type="ARBA" id="ARBA00022679"/>
    </source>
</evidence>
<feature type="transmembrane region" description="Helical" evidence="13">
    <location>
        <begin position="53"/>
        <end position="74"/>
    </location>
</feature>
<evidence type="ECO:0000256" key="11">
    <source>
        <dbReference type="PIRSR" id="PIRSR605150-2"/>
    </source>
</evidence>
<feature type="transmembrane region" description="Helical" evidence="13">
    <location>
        <begin position="676"/>
        <end position="695"/>
    </location>
</feature>
<evidence type="ECO:0000256" key="10">
    <source>
        <dbReference type="PIRSR" id="PIRSR605150-1"/>
    </source>
</evidence>
<feature type="transmembrane region" description="Helical" evidence="13">
    <location>
        <begin position="20"/>
        <end position="41"/>
    </location>
</feature>
<accession>A0AAN7RNH8</accession>
<name>A0AAN7RNH8_TRANT</name>
<dbReference type="Proteomes" id="UP001346149">
    <property type="component" value="Unassembled WGS sequence"/>
</dbReference>
<feature type="transmembrane region" description="Helical" evidence="13">
    <location>
        <begin position="600"/>
        <end position="621"/>
    </location>
</feature>
<feature type="binding site" evidence="12">
    <location>
        <position position="310"/>
    </location>
    <ligand>
        <name>Mn(2+)</name>
        <dbReference type="ChEBI" id="CHEBI:29035"/>
    </ligand>
</feature>
<dbReference type="GO" id="GO:0030244">
    <property type="term" value="P:cellulose biosynthetic process"/>
    <property type="evidence" value="ECO:0007669"/>
    <property type="project" value="InterPro"/>
</dbReference>
<dbReference type="Gene3D" id="3.90.550.10">
    <property type="entry name" value="Spore Coat Polysaccharide Biosynthesis Protein SpsA, Chain A"/>
    <property type="match status" value="2"/>
</dbReference>
<dbReference type="GO" id="GO:0016760">
    <property type="term" value="F:cellulose synthase (UDP-forming) activity"/>
    <property type="evidence" value="ECO:0007669"/>
    <property type="project" value="InterPro"/>
</dbReference>
<feature type="binding site" evidence="12">
    <location>
        <position position="286"/>
    </location>
    <ligand>
        <name>Mn(2+)</name>
        <dbReference type="ChEBI" id="CHEBI:29035"/>
    </ligand>
</feature>